<dbReference type="Gene3D" id="2.60.40.1180">
    <property type="entry name" value="Golgi alpha-mannosidase II"/>
    <property type="match status" value="1"/>
</dbReference>
<keyword evidence="6 16" id="KW-0378">Hydrolase</keyword>
<evidence type="ECO:0000256" key="15">
    <source>
        <dbReference type="ARBA" id="ARBA00093232"/>
    </source>
</evidence>
<feature type="domain" description="Glycoside hydrolase family 38 central" evidence="20">
    <location>
        <begin position="538"/>
        <end position="629"/>
    </location>
</feature>
<dbReference type="InterPro" id="IPR011013">
    <property type="entry name" value="Gal_mutarotase_sf_dom"/>
</dbReference>
<evidence type="ECO:0000256" key="11">
    <source>
        <dbReference type="ARBA" id="ARBA00023136"/>
    </source>
</evidence>
<evidence type="ECO:0000256" key="16">
    <source>
        <dbReference type="RuleBase" id="RU361199"/>
    </source>
</evidence>
<comment type="similarity">
    <text evidence="3 16">Belongs to the glycosyl hydrolase 38 family.</text>
</comment>
<dbReference type="Gene3D" id="2.70.98.30">
    <property type="entry name" value="Golgi alpha-mannosidase II, domain 4"/>
    <property type="match status" value="1"/>
</dbReference>
<feature type="coiled-coil region" evidence="17">
    <location>
        <begin position="90"/>
        <end position="117"/>
    </location>
</feature>
<keyword evidence="9 19" id="KW-1133">Transmembrane helix</keyword>
<feature type="region of interest" description="Disordered" evidence="18">
    <location>
        <begin position="1"/>
        <end position="22"/>
    </location>
</feature>
<dbReference type="PANTHER" id="PTHR11607">
    <property type="entry name" value="ALPHA-MANNOSIDASE"/>
    <property type="match status" value="1"/>
</dbReference>
<dbReference type="SUPFAM" id="SSF88713">
    <property type="entry name" value="Glycoside hydrolase/deacetylase"/>
    <property type="match status" value="1"/>
</dbReference>
<dbReference type="SMART" id="SM00872">
    <property type="entry name" value="Alpha-mann_mid"/>
    <property type="match status" value="1"/>
</dbReference>
<dbReference type="GO" id="GO:0046872">
    <property type="term" value="F:metal ion binding"/>
    <property type="evidence" value="ECO:0007669"/>
    <property type="project" value="UniProtKB-KW"/>
</dbReference>
<dbReference type="GO" id="GO:0006013">
    <property type="term" value="P:mannose metabolic process"/>
    <property type="evidence" value="ECO:0007669"/>
    <property type="project" value="InterPro"/>
</dbReference>
<dbReference type="PANTHER" id="PTHR11607:SF69">
    <property type="entry name" value="ALPHA-MANNOSIDASE 2"/>
    <property type="match status" value="1"/>
</dbReference>
<sequence length="1205" mass="136803">MRTAALEPELEPGLEPEELTETKLTGERRHDTCLLNAEVRERSFVVMVMKRSRVLALLAGGIFCVALMSLYRMLELMQGAELQHAGNPPVVQEDEELSRLQQKIDRLEHLLSDNNRLVATLRDSLIPRKASWEKEGEGANVSSVSIHSSADELPGCRSAGNMKDGADGVQLLDVYDLLPFDNLDGGVWKQGFDIRYNGNEWDEQPLEIILVPHSHNDPGWLKTFDLYYQDQTRHILNNMLIKLSEDHRKKMIWAEVSYFSKWWNDIDEQKREMVKRLVGAGQLELVTGGWVMADEANSHYFALLDQLIEGHQWIQRHLGVKPRSGWAVDPFGHSPSMAYLLKGAGLSNMVIQRVHYAVKKQFAQQQTLEFQWRQSWDSSPRSDITCHMMPFYSYDVPHTCGPNPSVCCQFDFHRLPGGRVFCPWRIPPQPITEQNIQERALLLLDQYRQKSRLFRSPVLFVPLGDDFRFVESSEWDAQFNNYQKLFDYFDQHPELHVKAQFGTLSDYFQALERRLSAADTTLPTLRGDFFTYADRDDHYWSGYFTSRPFYKRLDRMLEATLRATEILFTLTLAEMRRFHGEGRVVAGFPADEHFQRLTAGRRSLALFQHHDAVTGTARDPVVVDYGIRLFHSILNLRQVLQSSAHWLLLLDKSLYHHDQSKPFLLMDDVISAHDALPQKTPHVLSDEPRPLIIFNPTEQLKTSVITILVDSLDARVVDAETGQPLAAQISAVWTEPSRASTEAFQFSFVAELPPLSLVVCHVSKASAGSSHRAQYTFHRRGNTPTVNTKQFQVSHVTGPDADKPVSLSNKHVQIWSSLETGLLQKLRLESGLVREVKIQFLWYGTRTRGNPDKSGAYLFLPGEEGAQLYSSSKPPLVRISRGPIFSDITSCYQHFTHTVRLLHLEGHAGKSLEISNLVDIRSEKNHELVMRLVTDVANGNRFFSDLNGFQMQQRRTLAKLPLQANFYPMTSSSFLQDSVSRLTLLSAQSQAVAALRPGELEVVLDRRLQQDDNRGLGQGVTDNKLTASLFQLLLEERGGGTQDVGGASVEHLSLLAHLSSLSLCHPPVTMVTHSNTKLPKLRPFRPLSSSLPCDVHLLNLRTLEDAQKAESPSQEAALLLHRKGFDCSTIPKPAPVCTWSVHEEVNLADLFSPLQFRSVRHSGLTLLREDDNEEPPRQQQPPQVTRLRPMEIRMWNYASTCPLKV</sequence>
<dbReference type="InterPro" id="IPR028995">
    <property type="entry name" value="Glyco_hydro_57/38_cen_sf"/>
</dbReference>
<comment type="cofactor">
    <cofactor evidence="16">
        <name>Zn(2+)</name>
        <dbReference type="ChEBI" id="CHEBI:29105"/>
    </cofactor>
    <text evidence="16">Binds 1 zinc ion per subunit.</text>
</comment>
<name>A0A9N7Y9K4_PLEPL</name>
<comment type="caution">
    <text evidence="21">The sequence shown here is derived from an EMBL/GenBank/DDBJ whole genome shotgun (WGS) entry which is preliminary data.</text>
</comment>
<dbReference type="InterPro" id="IPR037094">
    <property type="entry name" value="Glyco_hydro_38_cen_sf"/>
</dbReference>
<dbReference type="InterPro" id="IPR027291">
    <property type="entry name" value="Glyco_hydro_38_N_sf"/>
</dbReference>
<dbReference type="Pfam" id="PF09261">
    <property type="entry name" value="Alpha-mann_mid"/>
    <property type="match status" value="1"/>
</dbReference>
<evidence type="ECO:0000256" key="6">
    <source>
        <dbReference type="ARBA" id="ARBA00022801"/>
    </source>
</evidence>
<comment type="pathway">
    <text evidence="2">Protein modification; protein glycosylation.</text>
</comment>
<evidence type="ECO:0000256" key="17">
    <source>
        <dbReference type="SAM" id="Coils"/>
    </source>
</evidence>
<comment type="catalytic activity">
    <reaction evidence="15">
        <text>N(4)-{beta-D-GlcNAc-(1-&gt;2)-alpha-D-Man-(1-&gt;3)-[alpha-D-Man-(1-&gt;3)-[alpha-D-Man-(1-&gt;6)]-alpha-D-Man-(1-&gt;6)]-beta-D-Man-(1-&gt;4)-beta-D-GlcNAc-(1-&gt;4)-beta-D-GlcNAc}-L-asparaginyl-[protein] + 2 H2O = 2 alpha-D-mannopyranose + an N(4)-{beta-D-GlcNAc-(1-&gt;2)-alpha-D-Man-(1-&gt;3)-[alpha-D-Man-(1-&gt;6)]-beta-D-Man-(1-&gt;4)-beta-D-GlcNAc-(1-&gt;4)-beta-D-GlcNAc}-L-asparaginyl-[protein]</text>
        <dbReference type="Rhea" id="RHEA:56052"/>
        <dbReference type="Rhea" id="RHEA-COMP:14368"/>
        <dbReference type="Rhea" id="RHEA-COMP:14369"/>
        <dbReference type="ChEBI" id="CHEBI:15377"/>
        <dbReference type="ChEBI" id="CHEBI:28729"/>
        <dbReference type="ChEBI" id="CHEBI:60615"/>
        <dbReference type="ChEBI" id="CHEBI:60625"/>
        <dbReference type="EC" id="3.2.1.114"/>
    </reaction>
</comment>
<keyword evidence="17" id="KW-0175">Coiled coil</keyword>
<evidence type="ECO:0000256" key="14">
    <source>
        <dbReference type="ARBA" id="ARBA00059516"/>
    </source>
</evidence>
<dbReference type="Proteomes" id="UP001153269">
    <property type="component" value="Unassembled WGS sequence"/>
</dbReference>
<dbReference type="GO" id="GO:0000139">
    <property type="term" value="C:Golgi membrane"/>
    <property type="evidence" value="ECO:0007669"/>
    <property type="project" value="UniProtKB-SubCell"/>
</dbReference>
<dbReference type="Gene3D" id="1.20.1270.50">
    <property type="entry name" value="Glycoside hydrolase family 38, central domain"/>
    <property type="match status" value="1"/>
</dbReference>
<dbReference type="InterPro" id="IPR011682">
    <property type="entry name" value="Glyco_hydro_38_C"/>
</dbReference>
<gene>
    <name evidence="21" type="ORF">PLEPLA_LOCUS11279</name>
</gene>
<dbReference type="GO" id="GO:0004572">
    <property type="term" value="F:mannosyl-oligosaccharide 1,3-1,6-alpha-mannosidase activity"/>
    <property type="evidence" value="ECO:0007669"/>
    <property type="project" value="UniProtKB-EC"/>
</dbReference>
<keyword evidence="22" id="KW-1185">Reference proteome</keyword>
<dbReference type="InterPro" id="IPR050843">
    <property type="entry name" value="Glycosyl_Hydrlase_38"/>
</dbReference>
<keyword evidence="11 19" id="KW-0472">Membrane</keyword>
<comment type="subcellular location">
    <subcellularLocation>
        <location evidence="1">Golgi apparatus membrane</location>
        <topology evidence="1">Single-pass type II membrane protein</topology>
    </subcellularLocation>
</comment>
<dbReference type="InterPro" id="IPR000602">
    <property type="entry name" value="Glyco_hydro_38_N"/>
</dbReference>
<dbReference type="SUPFAM" id="SSF74650">
    <property type="entry name" value="Galactose mutarotase-like"/>
    <property type="match status" value="1"/>
</dbReference>
<evidence type="ECO:0000256" key="13">
    <source>
        <dbReference type="ARBA" id="ARBA00023295"/>
    </source>
</evidence>
<keyword evidence="5 16" id="KW-0479">Metal-binding</keyword>
<keyword evidence="12" id="KW-1015">Disulfide bond</keyword>
<dbReference type="CDD" id="cd10809">
    <property type="entry name" value="GH38N_AMII_GMII_SfManIII_like"/>
    <property type="match status" value="1"/>
</dbReference>
<evidence type="ECO:0000256" key="9">
    <source>
        <dbReference type="ARBA" id="ARBA00022989"/>
    </source>
</evidence>
<evidence type="ECO:0000313" key="22">
    <source>
        <dbReference type="Proteomes" id="UP001153269"/>
    </source>
</evidence>
<feature type="compositionally biased region" description="Acidic residues" evidence="18">
    <location>
        <begin position="8"/>
        <end position="19"/>
    </location>
</feature>
<evidence type="ECO:0000259" key="20">
    <source>
        <dbReference type="SMART" id="SM00872"/>
    </source>
</evidence>
<evidence type="ECO:0000256" key="12">
    <source>
        <dbReference type="ARBA" id="ARBA00023157"/>
    </source>
</evidence>
<reference evidence="21" key="1">
    <citation type="submission" date="2020-03" db="EMBL/GenBank/DDBJ databases">
        <authorList>
            <person name="Weist P."/>
        </authorList>
    </citation>
    <scope>NUCLEOTIDE SEQUENCE</scope>
</reference>
<evidence type="ECO:0000256" key="8">
    <source>
        <dbReference type="ARBA" id="ARBA00022968"/>
    </source>
</evidence>
<evidence type="ECO:0000313" key="21">
    <source>
        <dbReference type="EMBL" id="CAB1423360.1"/>
    </source>
</evidence>
<dbReference type="SUPFAM" id="SSF88688">
    <property type="entry name" value="Families 57/38 glycoside transferase middle domain"/>
    <property type="match status" value="1"/>
</dbReference>
<dbReference type="InterPro" id="IPR013780">
    <property type="entry name" value="Glyco_hydro_b"/>
</dbReference>
<keyword evidence="13 16" id="KW-0326">Glycosidase</keyword>
<evidence type="ECO:0000256" key="18">
    <source>
        <dbReference type="SAM" id="MobiDB-lite"/>
    </source>
</evidence>
<evidence type="ECO:0000256" key="1">
    <source>
        <dbReference type="ARBA" id="ARBA00004323"/>
    </source>
</evidence>
<dbReference type="InterPro" id="IPR011330">
    <property type="entry name" value="Glyco_hydro/deAcase_b/a-brl"/>
</dbReference>
<evidence type="ECO:0000256" key="4">
    <source>
        <dbReference type="ARBA" id="ARBA00022692"/>
    </source>
</evidence>
<dbReference type="FunFam" id="2.70.98.30:FF:000002">
    <property type="entry name" value="Alpha-mannosidase"/>
    <property type="match status" value="1"/>
</dbReference>
<dbReference type="GO" id="GO:0006491">
    <property type="term" value="P:N-glycan processing"/>
    <property type="evidence" value="ECO:0007669"/>
    <property type="project" value="TreeGrafter"/>
</dbReference>
<comment type="function">
    <text evidence="14">Catalyzes the first committed step in the biosynthesis of complex N-glycans. It controls conversion of high mannose to complex N-glycans; the final hydrolytic step in the N-glycan maturation pathway.</text>
</comment>
<dbReference type="Pfam" id="PF07748">
    <property type="entry name" value="Glyco_hydro_38C"/>
    <property type="match status" value="1"/>
</dbReference>
<evidence type="ECO:0000256" key="7">
    <source>
        <dbReference type="ARBA" id="ARBA00022833"/>
    </source>
</evidence>
<accession>A0A9N7Y9K4</accession>
<keyword evidence="4 19" id="KW-0812">Transmembrane</keyword>
<dbReference type="AlphaFoldDB" id="A0A9N7Y9K4"/>
<evidence type="ECO:0000256" key="2">
    <source>
        <dbReference type="ARBA" id="ARBA00004922"/>
    </source>
</evidence>
<evidence type="ECO:0000256" key="19">
    <source>
        <dbReference type="SAM" id="Phobius"/>
    </source>
</evidence>
<dbReference type="Pfam" id="PF01074">
    <property type="entry name" value="Glyco_hydro_38N"/>
    <property type="match status" value="1"/>
</dbReference>
<evidence type="ECO:0000256" key="10">
    <source>
        <dbReference type="ARBA" id="ARBA00023034"/>
    </source>
</evidence>
<dbReference type="Gene3D" id="3.20.110.10">
    <property type="entry name" value="Glycoside hydrolase 38, N terminal domain"/>
    <property type="match status" value="1"/>
</dbReference>
<keyword evidence="7 16" id="KW-0862">Zinc</keyword>
<dbReference type="EC" id="3.2.1.-" evidence="16"/>
<dbReference type="InterPro" id="IPR015341">
    <property type="entry name" value="Glyco_hydro_38_cen"/>
</dbReference>
<keyword evidence="8" id="KW-0735">Signal-anchor</keyword>
<dbReference type="GO" id="GO:0030246">
    <property type="term" value="F:carbohydrate binding"/>
    <property type="evidence" value="ECO:0007669"/>
    <property type="project" value="InterPro"/>
</dbReference>
<evidence type="ECO:0000256" key="3">
    <source>
        <dbReference type="ARBA" id="ARBA00009792"/>
    </source>
</evidence>
<proteinExistence type="inferred from homology"/>
<dbReference type="EMBL" id="CADEAL010000651">
    <property type="protein sequence ID" value="CAB1423360.1"/>
    <property type="molecule type" value="Genomic_DNA"/>
</dbReference>
<dbReference type="FunFam" id="3.20.110.10:FF:000003">
    <property type="entry name" value="Alpha-mannosidase"/>
    <property type="match status" value="1"/>
</dbReference>
<organism evidence="21 22">
    <name type="scientific">Pleuronectes platessa</name>
    <name type="common">European plaice</name>
    <dbReference type="NCBI Taxonomy" id="8262"/>
    <lineage>
        <taxon>Eukaryota</taxon>
        <taxon>Metazoa</taxon>
        <taxon>Chordata</taxon>
        <taxon>Craniata</taxon>
        <taxon>Vertebrata</taxon>
        <taxon>Euteleostomi</taxon>
        <taxon>Actinopterygii</taxon>
        <taxon>Neopterygii</taxon>
        <taxon>Teleostei</taxon>
        <taxon>Neoteleostei</taxon>
        <taxon>Acanthomorphata</taxon>
        <taxon>Carangaria</taxon>
        <taxon>Pleuronectiformes</taxon>
        <taxon>Pleuronectoidei</taxon>
        <taxon>Pleuronectidae</taxon>
        <taxon>Pleuronectes</taxon>
    </lineage>
</organism>
<dbReference type="FunFam" id="1.20.1270.50:FF:000001">
    <property type="entry name" value="Alpha-mannosidase"/>
    <property type="match status" value="1"/>
</dbReference>
<protein>
    <recommendedName>
        <fullName evidence="16">Alpha-mannosidase</fullName>
        <ecNumber evidence="16">3.2.1.-</ecNumber>
    </recommendedName>
</protein>
<evidence type="ECO:0000256" key="5">
    <source>
        <dbReference type="ARBA" id="ARBA00022723"/>
    </source>
</evidence>
<feature type="transmembrane region" description="Helical" evidence="19">
    <location>
        <begin position="54"/>
        <end position="74"/>
    </location>
</feature>
<keyword evidence="10" id="KW-0333">Golgi apparatus</keyword>